<feature type="domain" description="OmpR/PhoB-type" evidence="5">
    <location>
        <begin position="128"/>
        <end position="226"/>
    </location>
</feature>
<accession>A0A1W1BAP6</accession>
<evidence type="ECO:0000256" key="1">
    <source>
        <dbReference type="ARBA" id="ARBA00022553"/>
    </source>
</evidence>
<gene>
    <name evidence="6" type="ORF">MNB_SV-9-1300</name>
</gene>
<dbReference type="GO" id="GO:0000156">
    <property type="term" value="F:phosphorelay response regulator activity"/>
    <property type="evidence" value="ECO:0007669"/>
    <property type="project" value="TreeGrafter"/>
</dbReference>
<keyword evidence="1" id="KW-0597">Phosphoprotein</keyword>
<organism evidence="6">
    <name type="scientific">hydrothermal vent metagenome</name>
    <dbReference type="NCBI Taxonomy" id="652676"/>
    <lineage>
        <taxon>unclassified sequences</taxon>
        <taxon>metagenomes</taxon>
        <taxon>ecological metagenomes</taxon>
    </lineage>
</organism>
<evidence type="ECO:0000256" key="2">
    <source>
        <dbReference type="ARBA" id="ARBA00023012"/>
    </source>
</evidence>
<dbReference type="InterPro" id="IPR001867">
    <property type="entry name" value="OmpR/PhoB-type_DNA-bd"/>
</dbReference>
<dbReference type="InterPro" id="IPR001789">
    <property type="entry name" value="Sig_transdc_resp-reg_receiver"/>
</dbReference>
<dbReference type="PANTHER" id="PTHR48111:SF40">
    <property type="entry name" value="PHOSPHATE REGULON TRANSCRIPTIONAL REGULATORY PROTEIN PHOB"/>
    <property type="match status" value="1"/>
</dbReference>
<dbReference type="Gene3D" id="3.40.50.2300">
    <property type="match status" value="1"/>
</dbReference>
<dbReference type="AlphaFoldDB" id="A0A1W1BAP6"/>
<dbReference type="SMART" id="SM00862">
    <property type="entry name" value="Trans_reg_C"/>
    <property type="match status" value="1"/>
</dbReference>
<evidence type="ECO:0000259" key="4">
    <source>
        <dbReference type="PROSITE" id="PS50110"/>
    </source>
</evidence>
<name>A0A1W1BAP6_9ZZZZ</name>
<evidence type="ECO:0000259" key="5">
    <source>
        <dbReference type="PROSITE" id="PS51755"/>
    </source>
</evidence>
<dbReference type="InterPro" id="IPR011006">
    <property type="entry name" value="CheY-like_superfamily"/>
</dbReference>
<dbReference type="GO" id="GO:0005829">
    <property type="term" value="C:cytosol"/>
    <property type="evidence" value="ECO:0007669"/>
    <property type="project" value="TreeGrafter"/>
</dbReference>
<evidence type="ECO:0000256" key="3">
    <source>
        <dbReference type="ARBA" id="ARBA00023125"/>
    </source>
</evidence>
<dbReference type="EMBL" id="FPHG01000001">
    <property type="protein sequence ID" value="SFV50539.1"/>
    <property type="molecule type" value="Genomic_DNA"/>
</dbReference>
<keyword evidence="2" id="KW-0902">Two-component regulatory system</keyword>
<dbReference type="SMART" id="SM00448">
    <property type="entry name" value="REC"/>
    <property type="match status" value="1"/>
</dbReference>
<dbReference type="Gene3D" id="1.10.10.10">
    <property type="entry name" value="Winged helix-like DNA-binding domain superfamily/Winged helix DNA-binding domain"/>
    <property type="match status" value="1"/>
</dbReference>
<dbReference type="SUPFAM" id="SSF52172">
    <property type="entry name" value="CheY-like"/>
    <property type="match status" value="1"/>
</dbReference>
<dbReference type="GO" id="GO:0032993">
    <property type="term" value="C:protein-DNA complex"/>
    <property type="evidence" value="ECO:0007669"/>
    <property type="project" value="TreeGrafter"/>
</dbReference>
<dbReference type="PROSITE" id="PS51755">
    <property type="entry name" value="OMPR_PHOB"/>
    <property type="match status" value="1"/>
</dbReference>
<feature type="domain" description="Response regulatory" evidence="4">
    <location>
        <begin position="6"/>
        <end position="120"/>
    </location>
</feature>
<proteinExistence type="predicted"/>
<protein>
    <submittedName>
        <fullName evidence="6">Two-component system response regulator</fullName>
    </submittedName>
</protein>
<dbReference type="GO" id="GO:0000976">
    <property type="term" value="F:transcription cis-regulatory region binding"/>
    <property type="evidence" value="ECO:0007669"/>
    <property type="project" value="TreeGrafter"/>
</dbReference>
<dbReference type="Pfam" id="PF00486">
    <property type="entry name" value="Trans_reg_C"/>
    <property type="match status" value="1"/>
</dbReference>
<dbReference type="Pfam" id="PF00072">
    <property type="entry name" value="Response_reg"/>
    <property type="match status" value="1"/>
</dbReference>
<evidence type="ECO:0000313" key="6">
    <source>
        <dbReference type="EMBL" id="SFV50539.1"/>
    </source>
</evidence>
<dbReference type="GO" id="GO:0006355">
    <property type="term" value="P:regulation of DNA-templated transcription"/>
    <property type="evidence" value="ECO:0007669"/>
    <property type="project" value="InterPro"/>
</dbReference>
<dbReference type="InterPro" id="IPR036388">
    <property type="entry name" value="WH-like_DNA-bd_sf"/>
</dbReference>
<keyword evidence="3" id="KW-0238">DNA-binding</keyword>
<reference evidence="6" key="1">
    <citation type="submission" date="2016-10" db="EMBL/GenBank/DDBJ databases">
        <authorList>
            <person name="de Groot N.N."/>
        </authorList>
    </citation>
    <scope>NUCLEOTIDE SEQUENCE</scope>
</reference>
<dbReference type="Gene3D" id="6.10.250.690">
    <property type="match status" value="1"/>
</dbReference>
<dbReference type="PANTHER" id="PTHR48111">
    <property type="entry name" value="REGULATOR OF RPOS"/>
    <property type="match status" value="1"/>
</dbReference>
<dbReference type="PROSITE" id="PS50110">
    <property type="entry name" value="RESPONSE_REGULATORY"/>
    <property type="match status" value="1"/>
</dbReference>
<dbReference type="CDD" id="cd00383">
    <property type="entry name" value="trans_reg_C"/>
    <property type="match status" value="1"/>
</dbReference>
<sequence length="226" mass="26311">MNNLIEILILEDEEDLLELLEYQLQKVGYKTMGFLSCDGVEQFLEEEQPALMIVDRNLPNCEGSAFVSNLRSYGYNIPVIFLSAKTSEDEIYEGFENGCDDYITKPYKIKDVLFRIEAILRRVGVKYQDKIKHRDLILDTNSKILLINNIKIDLTNIEFKLLLTFIKNPNQNLDREFLKDEVWADAGDNFNDKTINVTLNRLKKKIDPKGEKEYFIPIWGVGYKLV</sequence>
<dbReference type="InterPro" id="IPR039420">
    <property type="entry name" value="WalR-like"/>
</dbReference>